<evidence type="ECO:0008006" key="4">
    <source>
        <dbReference type="Google" id="ProtNLM"/>
    </source>
</evidence>
<dbReference type="AlphaFoldDB" id="A0A194XX94"/>
<evidence type="ECO:0000256" key="1">
    <source>
        <dbReference type="SAM" id="MobiDB-lite"/>
    </source>
</evidence>
<reference evidence="2 3" key="1">
    <citation type="submission" date="2015-10" db="EMBL/GenBank/DDBJ databases">
        <title>Full genome of DAOMC 229536 Phialocephala scopiformis, a fungal endophyte of spruce producing the potent anti-insectan compound rugulosin.</title>
        <authorList>
            <consortium name="DOE Joint Genome Institute"/>
            <person name="Walker A.K."/>
            <person name="Frasz S.L."/>
            <person name="Seifert K.A."/>
            <person name="Miller J.D."/>
            <person name="Mondo S.J."/>
            <person name="Labutti K."/>
            <person name="Lipzen A."/>
            <person name="Dockter R."/>
            <person name="Kennedy M."/>
            <person name="Grigoriev I.V."/>
            <person name="Spatafora J.W."/>
        </authorList>
    </citation>
    <scope>NUCLEOTIDE SEQUENCE [LARGE SCALE GENOMIC DNA]</scope>
    <source>
        <strain evidence="2 3">CBS 120377</strain>
    </source>
</reference>
<gene>
    <name evidence="2" type="ORF">LY89DRAFT_548278</name>
</gene>
<organism evidence="2 3">
    <name type="scientific">Mollisia scopiformis</name>
    <name type="common">Conifer needle endophyte fungus</name>
    <name type="synonym">Phialocephala scopiformis</name>
    <dbReference type="NCBI Taxonomy" id="149040"/>
    <lineage>
        <taxon>Eukaryota</taxon>
        <taxon>Fungi</taxon>
        <taxon>Dikarya</taxon>
        <taxon>Ascomycota</taxon>
        <taxon>Pezizomycotina</taxon>
        <taxon>Leotiomycetes</taxon>
        <taxon>Helotiales</taxon>
        <taxon>Mollisiaceae</taxon>
        <taxon>Mollisia</taxon>
    </lineage>
</organism>
<dbReference type="EMBL" id="KQ947404">
    <property type="protein sequence ID" value="KUJ24417.1"/>
    <property type="molecule type" value="Genomic_DNA"/>
</dbReference>
<accession>A0A194XX94</accession>
<dbReference type="InParanoid" id="A0A194XX94"/>
<dbReference type="OrthoDB" id="3539700at2759"/>
<evidence type="ECO:0000313" key="3">
    <source>
        <dbReference type="Proteomes" id="UP000070700"/>
    </source>
</evidence>
<dbReference type="KEGG" id="psco:LY89DRAFT_548278"/>
<name>A0A194XX94_MOLSC</name>
<dbReference type="GeneID" id="28817995"/>
<protein>
    <recommendedName>
        <fullName evidence="4">BTB domain-containing protein</fullName>
    </recommendedName>
</protein>
<feature type="non-terminal residue" evidence="2">
    <location>
        <position position="185"/>
    </location>
</feature>
<feature type="region of interest" description="Disordered" evidence="1">
    <location>
        <begin position="70"/>
        <end position="92"/>
    </location>
</feature>
<keyword evidence="3" id="KW-1185">Reference proteome</keyword>
<dbReference type="RefSeq" id="XP_018078772.1">
    <property type="nucleotide sequence ID" value="XM_018208269.1"/>
</dbReference>
<sequence>KPGWKTDVRIVGFEREFLVHDVVLRLNSGFFRSALDGMDSGGGGGTAPAGNGWRHEFVAVDSMGGGWNLERSIERPRTPSPSPDLAPKDQHHAHSEQDLAFSKLLSAFYNKPFSISFFNELVTITHLADHFSALPCLSSALYVALWHSPVLVQEIRTNCKEMLLLAKKLRHALLFREALVHVVSR</sequence>
<evidence type="ECO:0000313" key="2">
    <source>
        <dbReference type="EMBL" id="KUJ24417.1"/>
    </source>
</evidence>
<feature type="non-terminal residue" evidence="2">
    <location>
        <position position="1"/>
    </location>
</feature>
<proteinExistence type="predicted"/>
<dbReference type="Proteomes" id="UP000070700">
    <property type="component" value="Unassembled WGS sequence"/>
</dbReference>